<evidence type="ECO:0000313" key="2">
    <source>
        <dbReference type="Proteomes" id="UP000019141"/>
    </source>
</evidence>
<comment type="caution">
    <text evidence="1">The sequence shown here is derived from an EMBL/GenBank/DDBJ whole genome shotgun (WGS) entry which is preliminary data.</text>
</comment>
<dbReference type="HOGENOM" id="CLU_049557_0_0_7"/>
<dbReference type="InterPro" id="IPR004165">
    <property type="entry name" value="CoA_trans_fam_I"/>
</dbReference>
<dbReference type="Pfam" id="PF01144">
    <property type="entry name" value="CoA_trans"/>
    <property type="match status" value="1"/>
</dbReference>
<name>W4LNG4_ENTF1</name>
<accession>W4LNG4</accession>
<dbReference type="GO" id="GO:0008410">
    <property type="term" value="F:CoA-transferase activity"/>
    <property type="evidence" value="ECO:0007669"/>
    <property type="project" value="InterPro"/>
</dbReference>
<reference evidence="1 2" key="1">
    <citation type="journal article" date="2014" name="Nature">
        <title>An environmental bacterial taxon with a large and distinct metabolic repertoire.</title>
        <authorList>
            <person name="Wilson M.C."/>
            <person name="Mori T."/>
            <person name="Ruckert C."/>
            <person name="Uria A.R."/>
            <person name="Helf M.J."/>
            <person name="Takada K."/>
            <person name="Gernert C."/>
            <person name="Steffens U.A."/>
            <person name="Heycke N."/>
            <person name="Schmitt S."/>
            <person name="Rinke C."/>
            <person name="Helfrich E.J."/>
            <person name="Brachmann A.O."/>
            <person name="Gurgui C."/>
            <person name="Wakimoto T."/>
            <person name="Kracht M."/>
            <person name="Crusemann M."/>
            <person name="Hentschel U."/>
            <person name="Abe I."/>
            <person name="Matsunaga S."/>
            <person name="Kalinowski J."/>
            <person name="Takeyama H."/>
            <person name="Piel J."/>
        </authorList>
    </citation>
    <scope>NUCLEOTIDE SEQUENCE [LARGE SCALE GENOMIC DNA]</scope>
    <source>
        <strain evidence="2">TSY1</strain>
    </source>
</reference>
<gene>
    <name evidence="1" type="ORF">ETSY1_14265</name>
</gene>
<organism evidence="1 2">
    <name type="scientific">Entotheonella factor</name>
    <dbReference type="NCBI Taxonomy" id="1429438"/>
    <lineage>
        <taxon>Bacteria</taxon>
        <taxon>Pseudomonadati</taxon>
        <taxon>Nitrospinota/Tectimicrobiota group</taxon>
        <taxon>Candidatus Tectimicrobiota</taxon>
        <taxon>Candidatus Entotheonellia</taxon>
        <taxon>Candidatus Entotheonellales</taxon>
        <taxon>Candidatus Entotheonellaceae</taxon>
        <taxon>Candidatus Entotheonella</taxon>
    </lineage>
</organism>
<dbReference type="Proteomes" id="UP000019141">
    <property type="component" value="Unassembled WGS sequence"/>
</dbReference>
<dbReference type="AlphaFoldDB" id="W4LNG4"/>
<dbReference type="SUPFAM" id="SSF100950">
    <property type="entry name" value="NagB/RpiA/CoA transferase-like"/>
    <property type="match status" value="1"/>
</dbReference>
<protein>
    <recommendedName>
        <fullName evidence="3">CoA transferase</fullName>
    </recommendedName>
</protein>
<proteinExistence type="predicted"/>
<keyword evidence="2" id="KW-1185">Reference proteome</keyword>
<sequence>MRLEEAAALIRDGSTIGVGGFGVSGHPMALLYQLARQEARELTLLGITNGNDADLLAGAGCLKRLETAAVSLEEFGLAPNVRRAVEGGCIALGEYTETTMMDRFLAASLGLSFFPTRVLRGSDVPKVNLDIREIMCPYTGEMYHVVPPARPQWAVLHAPAADPYGNVLYPRADALVEFDRLLSQAADQIIVTVEKIVPPEAVETASREVLVPAFKTAAVVEVPFGAHPCGFGGWYNRDVEHLRYYVGAGRTAEGFQSYLDQHVLGVSGHADYLHRVGGLGHLMQLRLDGAVGLL</sequence>
<dbReference type="PANTHER" id="PTHR43293:SF3">
    <property type="entry name" value="CHOLESTEROL RING-CLEAVING HYDROLASE IPDB SUBUNIT"/>
    <property type="match status" value="1"/>
</dbReference>
<dbReference type="Gene3D" id="3.40.1080.10">
    <property type="entry name" value="Glutaconate Coenzyme A-transferase"/>
    <property type="match status" value="1"/>
</dbReference>
<dbReference type="EMBL" id="AZHW01000422">
    <property type="protein sequence ID" value="ETW99633.1"/>
    <property type="molecule type" value="Genomic_DNA"/>
</dbReference>
<dbReference type="SMART" id="SM00882">
    <property type="entry name" value="CoA_trans"/>
    <property type="match status" value="1"/>
</dbReference>
<evidence type="ECO:0008006" key="3">
    <source>
        <dbReference type="Google" id="ProtNLM"/>
    </source>
</evidence>
<dbReference type="PANTHER" id="PTHR43293">
    <property type="entry name" value="ACETATE COA-TRANSFERASE YDIF"/>
    <property type="match status" value="1"/>
</dbReference>
<dbReference type="InterPro" id="IPR037171">
    <property type="entry name" value="NagB/RpiA_transferase-like"/>
</dbReference>
<evidence type="ECO:0000313" key="1">
    <source>
        <dbReference type="EMBL" id="ETW99633.1"/>
    </source>
</evidence>